<evidence type="ECO:0000259" key="1">
    <source>
        <dbReference type="Pfam" id="PF08652"/>
    </source>
</evidence>
<organism evidence="2 3">
    <name type="scientific">Smittium culicis</name>
    <dbReference type="NCBI Taxonomy" id="133412"/>
    <lineage>
        <taxon>Eukaryota</taxon>
        <taxon>Fungi</taxon>
        <taxon>Fungi incertae sedis</taxon>
        <taxon>Zoopagomycota</taxon>
        <taxon>Kickxellomycotina</taxon>
        <taxon>Harpellomycetes</taxon>
        <taxon>Harpellales</taxon>
        <taxon>Legeriomycetaceae</taxon>
        <taxon>Smittium</taxon>
    </lineage>
</organism>
<protein>
    <submittedName>
        <fullName evidence="2">Decapping nuclease rai1</fullName>
    </submittedName>
</protein>
<name>A0A1R1Y4J1_9FUNG</name>
<evidence type="ECO:0000313" key="3">
    <source>
        <dbReference type="Proteomes" id="UP000187283"/>
    </source>
</evidence>
<dbReference type="AlphaFoldDB" id="A0A1R1Y4J1"/>
<gene>
    <name evidence="2" type="ORF">AYI70_g3271</name>
</gene>
<keyword evidence="3" id="KW-1185">Reference proteome</keyword>
<sequence>MYGGYRFESLFTTKYDPNPNSLNDENTKSLEDEVVDNNKEYSSVYSTYLGDFKLLMAGEVDCIQ</sequence>
<dbReference type="EMBL" id="LSSN01000919">
    <property type="protein sequence ID" value="OMJ21769.1"/>
    <property type="molecule type" value="Genomic_DNA"/>
</dbReference>
<dbReference type="InterPro" id="IPR013961">
    <property type="entry name" value="RAI1"/>
</dbReference>
<proteinExistence type="predicted"/>
<dbReference type="Proteomes" id="UP000187283">
    <property type="component" value="Unassembled WGS sequence"/>
</dbReference>
<dbReference type="OrthoDB" id="5853397at2759"/>
<feature type="non-terminal residue" evidence="2">
    <location>
        <position position="64"/>
    </location>
</feature>
<reference evidence="2 3" key="1">
    <citation type="submission" date="2017-01" db="EMBL/GenBank/DDBJ databases">
        <authorList>
            <person name="Mah S.A."/>
            <person name="Swanson W.J."/>
            <person name="Moy G.W."/>
            <person name="Vacquier V.D."/>
        </authorList>
    </citation>
    <scope>NUCLEOTIDE SEQUENCE [LARGE SCALE GENOMIC DNA]</scope>
    <source>
        <strain evidence="2 3">GSMNP</strain>
    </source>
</reference>
<evidence type="ECO:0000313" key="2">
    <source>
        <dbReference type="EMBL" id="OMJ21769.1"/>
    </source>
</evidence>
<dbReference type="Pfam" id="PF08652">
    <property type="entry name" value="RAI1"/>
    <property type="match status" value="1"/>
</dbReference>
<accession>A0A1R1Y4J1</accession>
<feature type="domain" description="RAI1-like" evidence="1">
    <location>
        <begin position="1"/>
        <end position="63"/>
    </location>
</feature>
<comment type="caution">
    <text evidence="2">The sequence shown here is derived from an EMBL/GenBank/DDBJ whole genome shotgun (WGS) entry which is preliminary data.</text>
</comment>